<evidence type="ECO:0000259" key="5">
    <source>
        <dbReference type="Pfam" id="PF00174"/>
    </source>
</evidence>
<dbReference type="PANTHER" id="PTHR19372">
    <property type="entry name" value="SULFITE REDUCTASE"/>
    <property type="match status" value="1"/>
</dbReference>
<feature type="domain" description="Oxidoreductase molybdopterin-binding" evidence="5">
    <location>
        <begin position="55"/>
        <end position="228"/>
    </location>
</feature>
<name>A0ABT5DZK7_9BACT</name>
<accession>A0ABT5DZK7</accession>
<protein>
    <submittedName>
        <fullName evidence="7">Molybdopterin-dependent oxidoreductase</fullName>
    </submittedName>
</protein>
<feature type="domain" description="Moybdenum cofactor oxidoreductase dimerisation" evidence="6">
    <location>
        <begin position="271"/>
        <end position="365"/>
    </location>
</feature>
<dbReference type="PANTHER" id="PTHR19372:SF7">
    <property type="entry name" value="SULFITE OXIDASE, MITOCHONDRIAL"/>
    <property type="match status" value="1"/>
</dbReference>
<evidence type="ECO:0000256" key="1">
    <source>
        <dbReference type="ARBA" id="ARBA00001924"/>
    </source>
</evidence>
<dbReference type="EMBL" id="JAQNDL010000002">
    <property type="protein sequence ID" value="MDC0719014.1"/>
    <property type="molecule type" value="Genomic_DNA"/>
</dbReference>
<dbReference type="Pfam" id="PF03404">
    <property type="entry name" value="Mo-co_dimer"/>
    <property type="match status" value="1"/>
</dbReference>
<keyword evidence="2" id="KW-0500">Molybdenum</keyword>
<dbReference type="InterPro" id="IPR036374">
    <property type="entry name" value="OxRdtase_Mopterin-bd_sf"/>
</dbReference>
<evidence type="ECO:0000313" key="7">
    <source>
        <dbReference type="EMBL" id="MDC0719014.1"/>
    </source>
</evidence>
<evidence type="ECO:0000313" key="8">
    <source>
        <dbReference type="Proteomes" id="UP001221686"/>
    </source>
</evidence>
<dbReference type="Proteomes" id="UP001221686">
    <property type="component" value="Unassembled WGS sequence"/>
</dbReference>
<evidence type="ECO:0000259" key="6">
    <source>
        <dbReference type="Pfam" id="PF03404"/>
    </source>
</evidence>
<dbReference type="InterPro" id="IPR000572">
    <property type="entry name" value="OxRdtase_Mopterin-bd_dom"/>
</dbReference>
<evidence type="ECO:0000256" key="3">
    <source>
        <dbReference type="ARBA" id="ARBA00022723"/>
    </source>
</evidence>
<sequence length="385" mass="42602">MPPKPPPNYVVQPTPSAYFISRGNGSEEMNFGAAPEYGDLVPNDRMYIHSRAAPPPIDLTTWRLHVAGSAVAKPRAFTYDELLAFPAVTCRRVLDCGVNCRAFFPRVSPYQSIKWLPTGWTQWHFGAVGATEWTGVRVKDLLDAVGLGPAANAQFTSLDAVATEAGDLPYSQVIAIDKVLADDTLLAYRMRDEPLPIDHGYPLRAIFSGWGANSAVKWLGRIEVSQEPLPLTHFQRNQVLAGPDYAEPILATVGPVRSAFELAEDITLGPGDRTLHGRAWSGAGAIEQVEVRIDRQVAQDRWAPIWEPGWRSAKLLHAPEPMMWVRFEVTWKDAEPGRYRLMARASDDAGRVQPRPEAMVWNQHAVGYNGHAPLELSVLPQSNMP</sequence>
<reference evidence="7 8" key="1">
    <citation type="submission" date="2022-11" db="EMBL/GenBank/DDBJ databases">
        <title>Minimal conservation of predation-associated metabolite biosynthetic gene clusters underscores biosynthetic potential of Myxococcota including descriptions for ten novel species: Archangium lansinium sp. nov., Myxococcus landrumus sp. nov., Nannocystis bai.</title>
        <authorList>
            <person name="Ahearne A."/>
            <person name="Stevens C."/>
            <person name="Dowd S."/>
        </authorList>
    </citation>
    <scope>NUCLEOTIDE SEQUENCE [LARGE SCALE GENOMIC DNA]</scope>
    <source>
        <strain evidence="7 8">BB15-2</strain>
    </source>
</reference>
<keyword evidence="4" id="KW-0560">Oxidoreductase</keyword>
<comment type="cofactor">
    <cofactor evidence="1">
        <name>Mo-molybdopterin</name>
        <dbReference type="ChEBI" id="CHEBI:71302"/>
    </cofactor>
</comment>
<evidence type="ECO:0000256" key="2">
    <source>
        <dbReference type="ARBA" id="ARBA00022505"/>
    </source>
</evidence>
<dbReference type="Gene3D" id="3.90.420.10">
    <property type="entry name" value="Oxidoreductase, molybdopterin-binding domain"/>
    <property type="match status" value="1"/>
</dbReference>
<evidence type="ECO:0000256" key="4">
    <source>
        <dbReference type="ARBA" id="ARBA00023002"/>
    </source>
</evidence>
<dbReference type="PRINTS" id="PR00407">
    <property type="entry name" value="EUMOPTERIN"/>
</dbReference>
<gene>
    <name evidence="7" type="ORF">POL25_19070</name>
</gene>
<keyword evidence="3" id="KW-0479">Metal-binding</keyword>
<dbReference type="SUPFAM" id="SSF81296">
    <property type="entry name" value="E set domains"/>
    <property type="match status" value="1"/>
</dbReference>
<comment type="caution">
    <text evidence="7">The sequence shown here is derived from an EMBL/GenBank/DDBJ whole genome shotgun (WGS) entry which is preliminary data.</text>
</comment>
<proteinExistence type="predicted"/>
<dbReference type="InterPro" id="IPR005066">
    <property type="entry name" value="MoCF_OxRdtse_dimer"/>
</dbReference>
<dbReference type="RefSeq" id="WP_272087526.1">
    <property type="nucleotide sequence ID" value="NZ_JAQNDL010000002.1"/>
</dbReference>
<dbReference type="InterPro" id="IPR008335">
    <property type="entry name" value="Mopterin_OxRdtase_euk"/>
</dbReference>
<dbReference type="InterPro" id="IPR014756">
    <property type="entry name" value="Ig_E-set"/>
</dbReference>
<dbReference type="Pfam" id="PF00174">
    <property type="entry name" value="Oxidored_molyb"/>
    <property type="match status" value="1"/>
</dbReference>
<organism evidence="7 8">
    <name type="scientific">Nannocystis bainbridge</name>
    <dbReference type="NCBI Taxonomy" id="2995303"/>
    <lineage>
        <taxon>Bacteria</taxon>
        <taxon>Pseudomonadati</taxon>
        <taxon>Myxococcota</taxon>
        <taxon>Polyangia</taxon>
        <taxon>Nannocystales</taxon>
        <taxon>Nannocystaceae</taxon>
        <taxon>Nannocystis</taxon>
    </lineage>
</organism>
<dbReference type="SUPFAM" id="SSF56524">
    <property type="entry name" value="Oxidoreductase molybdopterin-binding domain"/>
    <property type="match status" value="1"/>
</dbReference>
<dbReference type="Gene3D" id="2.60.40.650">
    <property type="match status" value="1"/>
</dbReference>
<keyword evidence="8" id="KW-1185">Reference proteome</keyword>